<evidence type="ECO:0000313" key="11">
    <source>
        <dbReference type="EMBL" id="KAJ5080782.1"/>
    </source>
</evidence>
<evidence type="ECO:0000256" key="7">
    <source>
        <dbReference type="ARBA" id="ARBA00023274"/>
    </source>
</evidence>
<dbReference type="Pfam" id="PF04158">
    <property type="entry name" value="Sof1"/>
    <property type="match status" value="1"/>
</dbReference>
<evidence type="ECO:0000256" key="9">
    <source>
        <dbReference type="PROSITE-ProRule" id="PRU00221"/>
    </source>
</evidence>
<dbReference type="PRINTS" id="PR00320">
    <property type="entry name" value="GPROTEINBRPT"/>
</dbReference>
<evidence type="ECO:0000256" key="3">
    <source>
        <dbReference type="ARBA" id="ARBA00021762"/>
    </source>
</evidence>
<dbReference type="Proteomes" id="UP001149090">
    <property type="component" value="Unassembled WGS sequence"/>
</dbReference>
<dbReference type="InterPro" id="IPR020472">
    <property type="entry name" value="WD40_PAC1"/>
</dbReference>
<dbReference type="PROSITE" id="PS50294">
    <property type="entry name" value="WD_REPEATS_REGION"/>
    <property type="match status" value="2"/>
</dbReference>
<evidence type="ECO:0000256" key="5">
    <source>
        <dbReference type="ARBA" id="ARBA00022737"/>
    </source>
</evidence>
<evidence type="ECO:0000256" key="8">
    <source>
        <dbReference type="ARBA" id="ARBA00032239"/>
    </source>
</evidence>
<dbReference type="OMA" id="EDHNAYI"/>
<dbReference type="PANTHER" id="PTHR22851:SF0">
    <property type="entry name" value="DDB1- AND CUL4-ASSOCIATED FACTOR 13"/>
    <property type="match status" value="1"/>
</dbReference>
<comment type="similarity">
    <text evidence="2">Belongs to the WD repeat DCAF13/WDSOF1 family.</text>
</comment>
<feature type="repeat" description="WD" evidence="9">
    <location>
        <begin position="62"/>
        <end position="104"/>
    </location>
</feature>
<feature type="domain" description="Sof1-like protein" evidence="10">
    <location>
        <begin position="332"/>
        <end position="416"/>
    </location>
</feature>
<comment type="caution">
    <text evidence="11">The sequence shown here is derived from an EMBL/GenBank/DDBJ whole genome shotgun (WGS) entry which is preliminary data.</text>
</comment>
<keyword evidence="6" id="KW-0539">Nucleus</keyword>
<evidence type="ECO:0000313" key="12">
    <source>
        <dbReference type="Proteomes" id="UP001149090"/>
    </source>
</evidence>
<dbReference type="InterPro" id="IPR001680">
    <property type="entry name" value="WD40_rpt"/>
</dbReference>
<accession>A0A9Q0LXS1</accession>
<reference evidence="11" key="1">
    <citation type="submission" date="2022-10" db="EMBL/GenBank/DDBJ databases">
        <title>Novel sulphate-reducing endosymbionts in the free-living metamonad Anaeramoeba.</title>
        <authorList>
            <person name="Jerlstrom-Hultqvist J."/>
            <person name="Cepicka I."/>
            <person name="Gallot-Lavallee L."/>
            <person name="Salas-Leiva D."/>
            <person name="Curtis B.A."/>
            <person name="Zahonova K."/>
            <person name="Pipaliya S."/>
            <person name="Dacks J."/>
            <person name="Roger A.J."/>
        </authorList>
    </citation>
    <scope>NUCLEOTIDE SEQUENCE</scope>
    <source>
        <strain evidence="11">BMAN</strain>
    </source>
</reference>
<dbReference type="PROSITE" id="PS00678">
    <property type="entry name" value="WD_REPEATS_1"/>
    <property type="match status" value="1"/>
</dbReference>
<evidence type="ECO:0000256" key="1">
    <source>
        <dbReference type="ARBA" id="ARBA00004604"/>
    </source>
</evidence>
<dbReference type="AlphaFoldDB" id="A0A9Q0LXS1"/>
<dbReference type="SMART" id="SM00320">
    <property type="entry name" value="WD40"/>
    <property type="match status" value="6"/>
</dbReference>
<dbReference type="EMBL" id="JAPDFW010000001">
    <property type="protein sequence ID" value="KAJ5080782.1"/>
    <property type="molecule type" value="Genomic_DNA"/>
</dbReference>
<evidence type="ECO:0000259" key="10">
    <source>
        <dbReference type="Pfam" id="PF04158"/>
    </source>
</evidence>
<protein>
    <recommendedName>
        <fullName evidence="3">DDB1- and CUL4-associated factor 13</fullName>
    </recommendedName>
    <alternativeName>
        <fullName evidence="8">WD repeat and SOF domain-containing protein 1</fullName>
    </alternativeName>
</protein>
<dbReference type="Gene3D" id="2.130.10.10">
    <property type="entry name" value="YVTN repeat-like/Quinoprotein amine dehydrogenase"/>
    <property type="match status" value="2"/>
</dbReference>
<feature type="repeat" description="WD" evidence="9">
    <location>
        <begin position="298"/>
        <end position="339"/>
    </location>
</feature>
<dbReference type="InterPro" id="IPR015943">
    <property type="entry name" value="WD40/YVTN_repeat-like_dom_sf"/>
</dbReference>
<keyword evidence="4 9" id="KW-0853">WD repeat</keyword>
<dbReference type="OrthoDB" id="10249065at2759"/>
<dbReference type="SUPFAM" id="SSF50978">
    <property type="entry name" value="WD40 repeat-like"/>
    <property type="match status" value="1"/>
</dbReference>
<sequence>MKIKVIYRSRNEFARTNQAELPKIHRNPKPSLHPFEKPREYTRALAAVKIDSMFAKPFIGALSGHLDGVYSIEKHPKNLSCLLSASADGEVKIWNVLERNTFFSVQAHNSFIRGLTISRPNGTSFLTCADDRTIKHWPLNLESINQEIVPFSTFITQSTLRSQPIQQFSWETSESTISAKFNPVEHNIFATTGSDNSIALYDVKSRTPIRKLILDNRSNSIAWNPMEAFNFTVANEDNNCYTFDMRKMKEALCVHMDHLSAVMDIDYSPTGKEFVSGSYDKTIRIFGYDSGRSKEVYHTRRMQKIFTVRYSMDAKFIFSGSDDANIRIWKARKSEPLIVTSRREVQSMRYRNQLKQRYKNMPEIRRIARHRHLPKILYNLKKMKQEMIQSSRRKLDNIQKHSRSKKIKKIPARQKFIVTEIK</sequence>
<dbReference type="PROSITE" id="PS50082">
    <property type="entry name" value="WD_REPEATS_2"/>
    <property type="match status" value="3"/>
</dbReference>
<name>A0A9Q0LXS1_ANAIG</name>
<keyword evidence="12" id="KW-1185">Reference proteome</keyword>
<feature type="repeat" description="WD" evidence="9">
    <location>
        <begin position="255"/>
        <end position="296"/>
    </location>
</feature>
<dbReference type="PANTHER" id="PTHR22851">
    <property type="entry name" value="U3 SMALL NUCLEOLAR RNA U3 SNORNA ASSOCIATED PROTEIN"/>
    <property type="match status" value="1"/>
</dbReference>
<evidence type="ECO:0000256" key="4">
    <source>
        <dbReference type="ARBA" id="ARBA00022574"/>
    </source>
</evidence>
<gene>
    <name evidence="11" type="ORF">M0811_13760</name>
</gene>
<dbReference type="Pfam" id="PF00400">
    <property type="entry name" value="WD40"/>
    <property type="match status" value="4"/>
</dbReference>
<evidence type="ECO:0000256" key="6">
    <source>
        <dbReference type="ARBA" id="ARBA00023242"/>
    </source>
</evidence>
<dbReference type="InterPro" id="IPR007287">
    <property type="entry name" value="Sof1"/>
</dbReference>
<keyword evidence="5" id="KW-0677">Repeat</keyword>
<dbReference type="InterPro" id="IPR051733">
    <property type="entry name" value="WD_repeat_DCAF13/WDSOF1"/>
</dbReference>
<keyword evidence="7" id="KW-0687">Ribonucleoprotein</keyword>
<organism evidence="11 12">
    <name type="scientific">Anaeramoeba ignava</name>
    <name type="common">Anaerobic marine amoeba</name>
    <dbReference type="NCBI Taxonomy" id="1746090"/>
    <lineage>
        <taxon>Eukaryota</taxon>
        <taxon>Metamonada</taxon>
        <taxon>Anaeramoebidae</taxon>
        <taxon>Anaeramoeba</taxon>
    </lineage>
</organism>
<dbReference type="GO" id="GO:0000462">
    <property type="term" value="P:maturation of SSU-rRNA from tricistronic rRNA transcript (SSU-rRNA, 5.8S rRNA, LSU-rRNA)"/>
    <property type="evidence" value="ECO:0007669"/>
    <property type="project" value="TreeGrafter"/>
</dbReference>
<dbReference type="GO" id="GO:0032040">
    <property type="term" value="C:small-subunit processome"/>
    <property type="evidence" value="ECO:0007669"/>
    <property type="project" value="TreeGrafter"/>
</dbReference>
<evidence type="ECO:0000256" key="2">
    <source>
        <dbReference type="ARBA" id="ARBA00005649"/>
    </source>
</evidence>
<dbReference type="InterPro" id="IPR036322">
    <property type="entry name" value="WD40_repeat_dom_sf"/>
</dbReference>
<comment type="subcellular location">
    <subcellularLocation>
        <location evidence="1">Nucleus</location>
        <location evidence="1">Nucleolus</location>
    </subcellularLocation>
</comment>
<proteinExistence type="inferred from homology"/>
<dbReference type="InterPro" id="IPR019775">
    <property type="entry name" value="WD40_repeat_CS"/>
</dbReference>